<comment type="subcellular location">
    <subcellularLocation>
        <location evidence="1">Nucleus</location>
    </subcellularLocation>
</comment>
<dbReference type="Pfam" id="PF04082">
    <property type="entry name" value="Fungal_trans"/>
    <property type="match status" value="1"/>
</dbReference>
<dbReference type="InterPro" id="IPR001138">
    <property type="entry name" value="Zn2Cys6_DnaBD"/>
</dbReference>
<dbReference type="InterPro" id="IPR007219">
    <property type="entry name" value="XnlR_reg_dom"/>
</dbReference>
<evidence type="ECO:0000313" key="7">
    <source>
        <dbReference type="Proteomes" id="UP001251528"/>
    </source>
</evidence>
<feature type="compositionally biased region" description="Basic and acidic residues" evidence="4">
    <location>
        <begin position="105"/>
        <end position="114"/>
    </location>
</feature>
<comment type="caution">
    <text evidence="6">The sequence shown here is derived from an EMBL/GenBank/DDBJ whole genome shotgun (WGS) entry which is preliminary data.</text>
</comment>
<dbReference type="CDD" id="cd12148">
    <property type="entry name" value="fungal_TF_MHR"/>
    <property type="match status" value="1"/>
</dbReference>
<organism evidence="6 7">
    <name type="scientific">Conoideocrella luteorostrata</name>
    <dbReference type="NCBI Taxonomy" id="1105319"/>
    <lineage>
        <taxon>Eukaryota</taxon>
        <taxon>Fungi</taxon>
        <taxon>Dikarya</taxon>
        <taxon>Ascomycota</taxon>
        <taxon>Pezizomycotina</taxon>
        <taxon>Sordariomycetes</taxon>
        <taxon>Hypocreomycetidae</taxon>
        <taxon>Hypocreales</taxon>
        <taxon>Clavicipitaceae</taxon>
        <taxon>Conoideocrella</taxon>
    </lineage>
</organism>
<protein>
    <recommendedName>
        <fullName evidence="5">Zn(2)-C6 fungal-type domain-containing protein</fullName>
    </recommendedName>
</protein>
<feature type="region of interest" description="Disordered" evidence="4">
    <location>
        <begin position="98"/>
        <end position="134"/>
    </location>
</feature>
<keyword evidence="7" id="KW-1185">Reference proteome</keyword>
<dbReference type="Gene3D" id="4.10.240.10">
    <property type="entry name" value="Zn(2)-C6 fungal-type DNA-binding domain"/>
    <property type="match status" value="1"/>
</dbReference>
<gene>
    <name evidence="6" type="ORF">QQS21_007906</name>
</gene>
<dbReference type="EMBL" id="JASWJB010000170">
    <property type="protein sequence ID" value="KAK2594400.1"/>
    <property type="molecule type" value="Genomic_DNA"/>
</dbReference>
<proteinExistence type="predicted"/>
<feature type="domain" description="Zn(2)-C6 fungal-type" evidence="5">
    <location>
        <begin position="21"/>
        <end position="51"/>
    </location>
</feature>
<dbReference type="InterPro" id="IPR036864">
    <property type="entry name" value="Zn2-C6_fun-type_DNA-bd_sf"/>
</dbReference>
<dbReference type="PROSITE" id="PS50048">
    <property type="entry name" value="ZN2_CY6_FUNGAL_2"/>
    <property type="match status" value="1"/>
</dbReference>
<dbReference type="CDD" id="cd00067">
    <property type="entry name" value="GAL4"/>
    <property type="match status" value="1"/>
</dbReference>
<dbReference type="PANTHER" id="PTHR31001:SF90">
    <property type="entry name" value="CENTROMERE DNA-BINDING PROTEIN COMPLEX CBF3 SUBUNIT B"/>
    <property type="match status" value="1"/>
</dbReference>
<evidence type="ECO:0000259" key="5">
    <source>
        <dbReference type="PROSITE" id="PS50048"/>
    </source>
</evidence>
<dbReference type="PANTHER" id="PTHR31001">
    <property type="entry name" value="UNCHARACTERIZED TRANSCRIPTIONAL REGULATORY PROTEIN"/>
    <property type="match status" value="1"/>
</dbReference>
<feature type="region of interest" description="Disordered" evidence="4">
    <location>
        <begin position="679"/>
        <end position="706"/>
    </location>
</feature>
<dbReference type="GO" id="GO:0008270">
    <property type="term" value="F:zinc ion binding"/>
    <property type="evidence" value="ECO:0007669"/>
    <property type="project" value="InterPro"/>
</dbReference>
<dbReference type="InterPro" id="IPR050613">
    <property type="entry name" value="Sec_Metabolite_Reg"/>
</dbReference>
<evidence type="ECO:0000313" key="6">
    <source>
        <dbReference type="EMBL" id="KAK2594400.1"/>
    </source>
</evidence>
<dbReference type="AlphaFoldDB" id="A0AAJ0CK87"/>
<evidence type="ECO:0000256" key="1">
    <source>
        <dbReference type="ARBA" id="ARBA00004123"/>
    </source>
</evidence>
<keyword evidence="2" id="KW-0479">Metal-binding</keyword>
<dbReference type="PROSITE" id="PS00463">
    <property type="entry name" value="ZN2_CY6_FUNGAL_1"/>
    <property type="match status" value="1"/>
</dbReference>
<sequence length="749" mass="83702">MKRLFPSVQTSDRAYAQQPVSCQLCRSRKLKCDRGRPSCFNCKSRNRECTYEADQRQAPALVANGTLLTNPDDYRFNATYDNADLVRRVERLERAVFAARQPETGQDRPLDFSRRPSRCPRSPPANNDEEQQKTSQWLEGLLTATSAVGGSAASPAQAELSQIIRGFPTQDDASKLLKCYIETVDATYRILHSPTTWNLLEELYADLGEDRVPSATRLGFFLCIFAGSAYISRKSFHFESHHLQGVSKVALAEVWAQQAVSLVTKPPARPSIEALQTIMSLAHLCTQIEGISGNFGVLTMSGLHMAKAMKLHRLDSQPLREERQKNGADLVDVEIKRRIWWHMVASDWLLSFVGGHNEGTYMLHPRQMETFHPSNVEDVLIPTGVVYLSEASYNLPLTSPTSISYFLYRIQAATLVREVIDSLPPSFFTSPGSDTSDEVYDNIIALDLKYQQFIKSLPPYFQLTIEDPEYHQALIDEKPYLEWQRFLINFILNTHLARLHRPFLIRGSRQSKYEHSRLQCIRSAEIVIKLQNRVIGDQGVGSFTFILQHFLTAAIILAMDVCYNPSTHNASRRKQDVLQACRALEEELNAKLVPSNAEASNEVSSGQLMVQSFRNAVQTLRSTLRKKTREDGSDDSTAPEIADRSASTEKRRRIAAQESAAAIGIGGSDAPLSVHDAVESGASQGPKQGLEGQDQQGFNAAAPSNEAAEVDAPGELMVDELWDEVFTFGATFNDTDWDAFFSDIGANMH</sequence>
<dbReference type="SMART" id="SM00066">
    <property type="entry name" value="GAL4"/>
    <property type="match status" value="1"/>
</dbReference>
<keyword evidence="3" id="KW-0539">Nucleus</keyword>
<evidence type="ECO:0000256" key="4">
    <source>
        <dbReference type="SAM" id="MobiDB-lite"/>
    </source>
</evidence>
<dbReference type="Pfam" id="PF00172">
    <property type="entry name" value="Zn_clus"/>
    <property type="match status" value="1"/>
</dbReference>
<evidence type="ECO:0000256" key="2">
    <source>
        <dbReference type="ARBA" id="ARBA00022723"/>
    </source>
</evidence>
<name>A0AAJ0CK87_9HYPO</name>
<dbReference type="SUPFAM" id="SSF57701">
    <property type="entry name" value="Zn2/Cys6 DNA-binding domain"/>
    <property type="match status" value="1"/>
</dbReference>
<dbReference type="GO" id="GO:0005634">
    <property type="term" value="C:nucleus"/>
    <property type="evidence" value="ECO:0007669"/>
    <property type="project" value="UniProtKB-SubCell"/>
</dbReference>
<dbReference type="Proteomes" id="UP001251528">
    <property type="component" value="Unassembled WGS sequence"/>
</dbReference>
<dbReference type="GO" id="GO:0000981">
    <property type="term" value="F:DNA-binding transcription factor activity, RNA polymerase II-specific"/>
    <property type="evidence" value="ECO:0007669"/>
    <property type="project" value="InterPro"/>
</dbReference>
<feature type="region of interest" description="Disordered" evidence="4">
    <location>
        <begin position="623"/>
        <end position="655"/>
    </location>
</feature>
<evidence type="ECO:0000256" key="3">
    <source>
        <dbReference type="ARBA" id="ARBA00023242"/>
    </source>
</evidence>
<reference evidence="6" key="1">
    <citation type="submission" date="2023-06" db="EMBL/GenBank/DDBJ databases">
        <title>Conoideocrella luteorostrata (Hypocreales: Clavicipitaceae), a potential biocontrol fungus for elongate hemlock scale in United States Christmas tree production areas.</title>
        <authorList>
            <person name="Barrett H."/>
            <person name="Lovett B."/>
            <person name="Macias A.M."/>
            <person name="Stajich J.E."/>
            <person name="Kasson M.T."/>
        </authorList>
    </citation>
    <scope>NUCLEOTIDE SEQUENCE</scope>
    <source>
        <strain evidence="6">ARSEF 14590</strain>
    </source>
</reference>
<accession>A0AAJ0CK87</accession>